<dbReference type="PANTHER" id="PTHR30329:SF21">
    <property type="entry name" value="LIPOPROTEIN YIAD-RELATED"/>
    <property type="match status" value="1"/>
</dbReference>
<dbReference type="Pfam" id="PF13441">
    <property type="entry name" value="Gly-zipper_YMGG"/>
    <property type="match status" value="1"/>
</dbReference>
<protein>
    <submittedName>
        <fullName evidence="8">Cell envelope biogenesis protein OmpA</fullName>
    </submittedName>
</protein>
<dbReference type="PRINTS" id="PR01021">
    <property type="entry name" value="OMPADOMAIN"/>
</dbReference>
<feature type="chain" id="PRO_5009119083" evidence="6">
    <location>
        <begin position="20"/>
        <end position="223"/>
    </location>
</feature>
<feature type="domain" description="OmpA-like" evidence="7">
    <location>
        <begin position="104"/>
        <end position="221"/>
    </location>
</feature>
<gene>
    <name evidence="8" type="ORF">A3196_06170</name>
</gene>
<evidence type="ECO:0000256" key="3">
    <source>
        <dbReference type="ARBA" id="ARBA00023237"/>
    </source>
</evidence>
<dbReference type="Pfam" id="PF00691">
    <property type="entry name" value="OmpA"/>
    <property type="match status" value="1"/>
</dbReference>
<evidence type="ECO:0000313" key="9">
    <source>
        <dbReference type="Proteomes" id="UP000094849"/>
    </source>
</evidence>
<dbReference type="SUPFAM" id="SSF103088">
    <property type="entry name" value="OmpA-like"/>
    <property type="match status" value="1"/>
</dbReference>
<dbReference type="CDD" id="cd07185">
    <property type="entry name" value="OmpA_C-like"/>
    <property type="match status" value="1"/>
</dbReference>
<dbReference type="RefSeq" id="WP_069002750.1">
    <property type="nucleotide sequence ID" value="NZ_LVJW01000006.1"/>
</dbReference>
<evidence type="ECO:0000313" key="8">
    <source>
        <dbReference type="EMBL" id="ODB96381.1"/>
    </source>
</evidence>
<dbReference type="PROSITE" id="PS01068">
    <property type="entry name" value="OMPA_1"/>
    <property type="match status" value="1"/>
</dbReference>
<name>A0A1E2UP05_9GAMM</name>
<evidence type="ECO:0000256" key="1">
    <source>
        <dbReference type="ARBA" id="ARBA00004442"/>
    </source>
</evidence>
<proteinExistence type="predicted"/>
<dbReference type="Gene3D" id="3.30.1330.60">
    <property type="entry name" value="OmpA-like domain"/>
    <property type="match status" value="1"/>
</dbReference>
<dbReference type="InterPro" id="IPR027367">
    <property type="entry name" value="Gly-zipper_YMGG"/>
</dbReference>
<comment type="subcellular location">
    <subcellularLocation>
        <location evidence="1">Cell outer membrane</location>
    </subcellularLocation>
</comment>
<feature type="transmembrane region" description="Helical" evidence="5">
    <location>
        <begin position="64"/>
        <end position="82"/>
    </location>
</feature>
<evidence type="ECO:0000259" key="7">
    <source>
        <dbReference type="PROSITE" id="PS51123"/>
    </source>
</evidence>
<dbReference type="InterPro" id="IPR006664">
    <property type="entry name" value="OMP_bac"/>
</dbReference>
<accession>A0A1E2UP05</accession>
<reference evidence="8 9" key="1">
    <citation type="submission" date="2016-03" db="EMBL/GenBank/DDBJ databases">
        <title>Chemosynthetic sulphur-oxidizing symbionts of marine invertebrate animals are capable of nitrogen fixation.</title>
        <authorList>
            <person name="Petersen J.M."/>
            <person name="Kemper A."/>
            <person name="Gruber-Vodicka H."/>
            <person name="Cardini U."/>
            <person name="Geest Mvander."/>
            <person name="Kleiner M."/>
            <person name="Bulgheresi S."/>
            <person name="Fussmann M."/>
            <person name="Herbold C."/>
            <person name="Seah B.K.B."/>
            <person name="Antony C.Paul."/>
            <person name="Liu D."/>
            <person name="Belitz A."/>
            <person name="Weber M."/>
        </authorList>
    </citation>
    <scope>NUCLEOTIDE SEQUENCE [LARGE SCALE GENOMIC DNA]</scope>
    <source>
        <strain evidence="8">G_D</strain>
    </source>
</reference>
<dbReference type="Proteomes" id="UP000094849">
    <property type="component" value="Unassembled WGS sequence"/>
</dbReference>
<dbReference type="InterPro" id="IPR006665">
    <property type="entry name" value="OmpA-like"/>
</dbReference>
<dbReference type="AlphaFoldDB" id="A0A1E2UP05"/>
<feature type="signal peptide" evidence="6">
    <location>
        <begin position="1"/>
        <end position="19"/>
    </location>
</feature>
<keyword evidence="6" id="KW-0732">Signal</keyword>
<evidence type="ECO:0000256" key="6">
    <source>
        <dbReference type="SAM" id="SignalP"/>
    </source>
</evidence>
<evidence type="ECO:0000256" key="2">
    <source>
        <dbReference type="ARBA" id="ARBA00023136"/>
    </source>
</evidence>
<organism evidence="8 9">
    <name type="scientific">Candidatus Thiodiazotropha endoloripes</name>
    <dbReference type="NCBI Taxonomy" id="1818881"/>
    <lineage>
        <taxon>Bacteria</taxon>
        <taxon>Pseudomonadati</taxon>
        <taxon>Pseudomonadota</taxon>
        <taxon>Gammaproteobacteria</taxon>
        <taxon>Chromatiales</taxon>
        <taxon>Sedimenticolaceae</taxon>
        <taxon>Candidatus Thiodiazotropha</taxon>
    </lineage>
</organism>
<evidence type="ECO:0000256" key="4">
    <source>
        <dbReference type="PROSITE-ProRule" id="PRU00473"/>
    </source>
</evidence>
<dbReference type="PROSITE" id="PS51123">
    <property type="entry name" value="OMPA_2"/>
    <property type="match status" value="1"/>
</dbReference>
<keyword evidence="5" id="KW-1133">Transmembrane helix</keyword>
<dbReference type="OrthoDB" id="9782229at2"/>
<dbReference type="PANTHER" id="PTHR30329">
    <property type="entry name" value="STATOR ELEMENT OF FLAGELLAR MOTOR COMPLEX"/>
    <property type="match status" value="1"/>
</dbReference>
<comment type="caution">
    <text evidence="8">The sequence shown here is derived from an EMBL/GenBank/DDBJ whole genome shotgun (WGS) entry which is preliminary data.</text>
</comment>
<dbReference type="PRINTS" id="PR01023">
    <property type="entry name" value="NAFLGMOTY"/>
</dbReference>
<dbReference type="GO" id="GO:0009279">
    <property type="term" value="C:cell outer membrane"/>
    <property type="evidence" value="ECO:0007669"/>
    <property type="project" value="UniProtKB-SubCell"/>
</dbReference>
<sequence length="223" mass="23719">MTNKIVISCLLAALIILQACTTVDPYSKEEKTSKATTGAVIGAVAGAVIGIATSKDKKKRKERALKGAGIGAIAGGGVGYYMDVQEAKLRQRLENTGVSVTREGDNIILNLPGNITFEVDKTDVKADFVEILDSVALVLNEYKSTMIEVAGHTDSTGSESYNQRLSQQRAQSVSEILNRNGVAGVRIDTVGYGESQPIASNGSAAGRQQNRRVELTLLPYVES</sequence>
<keyword evidence="9" id="KW-1185">Reference proteome</keyword>
<dbReference type="PROSITE" id="PS51257">
    <property type="entry name" value="PROKAR_LIPOPROTEIN"/>
    <property type="match status" value="1"/>
</dbReference>
<dbReference type="InterPro" id="IPR036737">
    <property type="entry name" value="OmpA-like_sf"/>
</dbReference>
<keyword evidence="2 4" id="KW-0472">Membrane</keyword>
<keyword evidence="5" id="KW-0812">Transmembrane</keyword>
<keyword evidence="3" id="KW-0998">Cell outer membrane</keyword>
<dbReference type="STRING" id="1818881.A3196_06170"/>
<feature type="transmembrane region" description="Helical" evidence="5">
    <location>
        <begin position="35"/>
        <end position="52"/>
    </location>
</feature>
<evidence type="ECO:0000256" key="5">
    <source>
        <dbReference type="SAM" id="Phobius"/>
    </source>
</evidence>
<dbReference type="EMBL" id="LVJZ01000003">
    <property type="protein sequence ID" value="ODB96381.1"/>
    <property type="molecule type" value="Genomic_DNA"/>
</dbReference>
<dbReference type="InterPro" id="IPR006690">
    <property type="entry name" value="OMPA-like_CS"/>
</dbReference>
<dbReference type="InterPro" id="IPR050330">
    <property type="entry name" value="Bact_OuterMem_StrucFunc"/>
</dbReference>